<dbReference type="EMBL" id="JBEPCU010000172">
    <property type="protein sequence ID" value="MER6977905.1"/>
    <property type="molecule type" value="Genomic_DNA"/>
</dbReference>
<reference evidence="2 3" key="1">
    <citation type="submission" date="2024-06" db="EMBL/GenBank/DDBJ databases">
        <title>The Natural Products Discovery Center: Release of the First 8490 Sequenced Strains for Exploring Actinobacteria Biosynthetic Diversity.</title>
        <authorList>
            <person name="Kalkreuter E."/>
            <person name="Kautsar S.A."/>
            <person name="Yang D."/>
            <person name="Bader C.D."/>
            <person name="Teijaro C.N."/>
            <person name="Fluegel L."/>
            <person name="Davis C.M."/>
            <person name="Simpson J.R."/>
            <person name="Lauterbach L."/>
            <person name="Steele A.D."/>
            <person name="Gui C."/>
            <person name="Meng S."/>
            <person name="Li G."/>
            <person name="Viehrig K."/>
            <person name="Ye F."/>
            <person name="Su P."/>
            <person name="Kiefer A.F."/>
            <person name="Nichols A."/>
            <person name="Cepeda A.J."/>
            <person name="Yan W."/>
            <person name="Fan B."/>
            <person name="Jiang Y."/>
            <person name="Adhikari A."/>
            <person name="Zheng C.-J."/>
            <person name="Schuster L."/>
            <person name="Cowan T.M."/>
            <person name="Smanski M.J."/>
            <person name="Chevrette M.G."/>
            <person name="De Carvalho L.P.S."/>
            <person name="Shen B."/>
        </authorList>
    </citation>
    <scope>NUCLEOTIDE SEQUENCE [LARGE SCALE GENOMIC DNA]</scope>
    <source>
        <strain evidence="2 3">NPDC000634</strain>
    </source>
</reference>
<dbReference type="RefSeq" id="WP_208640613.1">
    <property type="nucleotide sequence ID" value="NZ_MUBM01000073.1"/>
</dbReference>
<organism evidence="2 3">
    <name type="scientific">Streptomyces carpinensis</name>
    <dbReference type="NCBI Taxonomy" id="66369"/>
    <lineage>
        <taxon>Bacteria</taxon>
        <taxon>Bacillati</taxon>
        <taxon>Actinomycetota</taxon>
        <taxon>Actinomycetes</taxon>
        <taxon>Kitasatosporales</taxon>
        <taxon>Streptomycetaceae</taxon>
        <taxon>Streptomyces</taxon>
    </lineage>
</organism>
<evidence type="ECO:0000256" key="1">
    <source>
        <dbReference type="SAM" id="MobiDB-lite"/>
    </source>
</evidence>
<gene>
    <name evidence="2" type="ORF">ABT317_12990</name>
</gene>
<protein>
    <submittedName>
        <fullName evidence="2">Uncharacterized protein</fullName>
    </submittedName>
</protein>
<dbReference type="Proteomes" id="UP001458415">
    <property type="component" value="Unassembled WGS sequence"/>
</dbReference>
<accession>A0ABV1W137</accession>
<feature type="region of interest" description="Disordered" evidence="1">
    <location>
        <begin position="1"/>
        <end position="20"/>
    </location>
</feature>
<evidence type="ECO:0000313" key="2">
    <source>
        <dbReference type="EMBL" id="MER6977905.1"/>
    </source>
</evidence>
<evidence type="ECO:0000313" key="3">
    <source>
        <dbReference type="Proteomes" id="UP001458415"/>
    </source>
</evidence>
<sequence length="141" mass="14679">MDQEAGGRGHTLPGGIIRSDDGDATPGVLACETVGEIRLDREVGRLLAVDEVHGAGRPPLVAYPYNGGVVGDSDVAATHLLENGHRPGWLAGRACSLGGSVSDSHLSVDPEVAHTSETFTPGRSKFGLAVITTGWAFRRKP</sequence>
<name>A0ABV1W137_9ACTN</name>
<comment type="caution">
    <text evidence="2">The sequence shown here is derived from an EMBL/GenBank/DDBJ whole genome shotgun (WGS) entry which is preliminary data.</text>
</comment>
<proteinExistence type="predicted"/>
<keyword evidence="3" id="KW-1185">Reference proteome</keyword>